<dbReference type="KEGG" id="tng:GSTEN00009745G001"/>
<gene>
    <name evidence="2" type="ORF">GSTENG00009745001</name>
</gene>
<feature type="compositionally biased region" description="Gly residues" evidence="1">
    <location>
        <begin position="198"/>
        <end position="209"/>
    </location>
</feature>
<feature type="compositionally biased region" description="Low complexity" evidence="1">
    <location>
        <begin position="346"/>
        <end position="364"/>
    </location>
</feature>
<comment type="caution">
    <text evidence="2">The sequence shown here is derived from an EMBL/GenBank/DDBJ whole genome shotgun (WGS) entry which is preliminary data.</text>
</comment>
<feature type="compositionally biased region" description="Low complexity" evidence="1">
    <location>
        <begin position="80"/>
        <end position="89"/>
    </location>
</feature>
<feature type="region of interest" description="Disordered" evidence="1">
    <location>
        <begin position="334"/>
        <end position="366"/>
    </location>
</feature>
<proteinExistence type="predicted"/>
<dbReference type="EMBL" id="CAAE01011555">
    <property type="protein sequence ID" value="CAF93887.1"/>
    <property type="molecule type" value="Genomic_DNA"/>
</dbReference>
<evidence type="ECO:0000313" key="2">
    <source>
        <dbReference type="EMBL" id="CAF93887.1"/>
    </source>
</evidence>
<feature type="compositionally biased region" description="Basic and acidic residues" evidence="1">
    <location>
        <begin position="1"/>
        <end position="11"/>
    </location>
</feature>
<feature type="region of interest" description="Disordered" evidence="1">
    <location>
        <begin position="229"/>
        <end position="310"/>
    </location>
</feature>
<dbReference type="AlphaFoldDB" id="Q4SZP5"/>
<feature type="compositionally biased region" description="Polar residues" evidence="1">
    <location>
        <begin position="142"/>
        <end position="187"/>
    </location>
</feature>
<dbReference type="OrthoDB" id="10072641at2759"/>
<evidence type="ECO:0000256" key="1">
    <source>
        <dbReference type="SAM" id="MobiDB-lite"/>
    </source>
</evidence>
<sequence>DSGEIGPREINEASFQMSSSSVSQGHGGTCVKNDSQSLEWLNYKRPPSESTSASLHGGEHSVPYIPGLGDDGHVVPEEPSAATSSQTTYSTETATSILRQYGLDKEDLEYLISYPEDQMTLANMQKILQQRSLEKNNRAMAASQTKTYSEPQHTTSVSGPHSHTSGFSMETGLSQKGRSATVLQQSKVIDYGHTRRYTGGGSDGDGATGDGAASSTQSIGMLLLEPCHRSRQQPQDKNKRGTNDATSSYSPMPGQNTLGPFKKLPQTSENVLGSSPLPKTEQGMKVLMSKSTKAVPGKEAEKGGQTPLKPPTSCVLLRGMHPGRPGLVLISGNKSRAAKNQQDRAPQAVKQVKQQPVEQQSKPQMPKELLLRTVTWPPGYSSGQQLPPAHNTCTISEESWTGHHSLGESLPLHQPFQTQVTISEEQPGGKVTPLKGLPSLAMMHDYAAASPRVFPHTCSLCYKECAGMKDWIAHQNTSLHLENCKLLRQRSADKKVKPTTTTAVEVRQKKVHRSRSRSHSASPHRHGLEVKRERRSRSRSPYSYRY</sequence>
<accession>Q4SZP5</accession>
<protein>
    <submittedName>
        <fullName evidence="2">(spotted green pufferfish) hypothetical protein</fullName>
    </submittedName>
</protein>
<feature type="compositionally biased region" description="Polar residues" evidence="1">
    <location>
        <begin position="334"/>
        <end position="344"/>
    </location>
</feature>
<feature type="compositionally biased region" description="Polar residues" evidence="1">
    <location>
        <begin position="243"/>
        <end position="258"/>
    </location>
</feature>
<reference evidence="2" key="1">
    <citation type="journal article" date="2004" name="Nature">
        <title>Genome duplication in the teleost fish Tetraodon nigroviridis reveals the early vertebrate proto-karyotype.</title>
        <authorList>
            <person name="Jaillon O."/>
            <person name="Aury J.-M."/>
            <person name="Brunet F."/>
            <person name="Petit J.-L."/>
            <person name="Stange-Thomann N."/>
            <person name="Mauceli E."/>
            <person name="Bouneau L."/>
            <person name="Fischer C."/>
            <person name="Ozouf-Costaz C."/>
            <person name="Bernot A."/>
            <person name="Nicaud S."/>
            <person name="Jaffe D."/>
            <person name="Fisher S."/>
            <person name="Lutfalla G."/>
            <person name="Dossat C."/>
            <person name="Segurens B."/>
            <person name="Dasilva C."/>
            <person name="Salanoubat M."/>
            <person name="Levy M."/>
            <person name="Boudet N."/>
            <person name="Castellano S."/>
            <person name="Anthouard V."/>
            <person name="Jubin C."/>
            <person name="Castelli V."/>
            <person name="Katinka M."/>
            <person name="Vacherie B."/>
            <person name="Biemont C."/>
            <person name="Skalli Z."/>
            <person name="Cattolico L."/>
            <person name="Poulain J."/>
            <person name="De Berardinis V."/>
            <person name="Cruaud C."/>
            <person name="Duprat S."/>
            <person name="Brottier P."/>
            <person name="Coutanceau J.-P."/>
            <person name="Gouzy J."/>
            <person name="Parra G."/>
            <person name="Lardier G."/>
            <person name="Chapple C."/>
            <person name="McKernan K.J."/>
            <person name="McEwan P."/>
            <person name="Bosak S."/>
            <person name="Kellis M."/>
            <person name="Volff J.-N."/>
            <person name="Guigo R."/>
            <person name="Zody M.C."/>
            <person name="Mesirov J."/>
            <person name="Lindblad-Toh K."/>
            <person name="Birren B."/>
            <person name="Nusbaum C."/>
            <person name="Kahn D."/>
            <person name="Robinson-Rechavi M."/>
            <person name="Laudet V."/>
            <person name="Schachter V."/>
            <person name="Quetier F."/>
            <person name="Saurin W."/>
            <person name="Scarpelli C."/>
            <person name="Wincker P."/>
            <person name="Lander E.S."/>
            <person name="Weissenbach J."/>
            <person name="Roest Crollius H."/>
        </authorList>
    </citation>
    <scope>NUCLEOTIDE SEQUENCE [LARGE SCALE GENOMIC DNA]</scope>
</reference>
<feature type="region of interest" description="Disordered" evidence="1">
    <location>
        <begin position="1"/>
        <end position="89"/>
    </location>
</feature>
<feature type="non-terminal residue" evidence="2">
    <location>
        <position position="1"/>
    </location>
</feature>
<reference evidence="2" key="2">
    <citation type="submission" date="2004-02" db="EMBL/GenBank/DDBJ databases">
        <authorList>
            <consortium name="Genoscope"/>
            <consortium name="Whitehead Institute Centre for Genome Research"/>
        </authorList>
    </citation>
    <scope>NUCLEOTIDE SEQUENCE</scope>
</reference>
<feature type="region of interest" description="Disordered" evidence="1">
    <location>
        <begin position="492"/>
        <end position="546"/>
    </location>
</feature>
<feature type="region of interest" description="Disordered" evidence="1">
    <location>
        <begin position="135"/>
        <end position="215"/>
    </location>
</feature>
<organism evidence="2">
    <name type="scientific">Tetraodon nigroviridis</name>
    <name type="common">Spotted green pufferfish</name>
    <name type="synonym">Chelonodon nigroviridis</name>
    <dbReference type="NCBI Taxonomy" id="99883"/>
    <lineage>
        <taxon>Eukaryota</taxon>
        <taxon>Metazoa</taxon>
        <taxon>Chordata</taxon>
        <taxon>Craniata</taxon>
        <taxon>Vertebrata</taxon>
        <taxon>Euteleostomi</taxon>
        <taxon>Actinopterygii</taxon>
        <taxon>Neopterygii</taxon>
        <taxon>Teleostei</taxon>
        <taxon>Neoteleostei</taxon>
        <taxon>Acanthomorphata</taxon>
        <taxon>Eupercaria</taxon>
        <taxon>Tetraodontiformes</taxon>
        <taxon>Tetradontoidea</taxon>
        <taxon>Tetraodontidae</taxon>
        <taxon>Tetraodon</taxon>
    </lineage>
</organism>
<feature type="compositionally biased region" description="Basic residues" evidence="1">
    <location>
        <begin position="509"/>
        <end position="525"/>
    </location>
</feature>
<name>Q4SZP5_TETNG</name>
<feature type="non-terminal residue" evidence="2">
    <location>
        <position position="546"/>
    </location>
</feature>